<comment type="caution">
    <text evidence="5">The sequence shown here is derived from an EMBL/GenBank/DDBJ whole genome shotgun (WGS) entry which is preliminary data.</text>
</comment>
<dbReference type="Proteomes" id="UP000838763">
    <property type="component" value="Unassembled WGS sequence"/>
</dbReference>
<keyword evidence="3" id="KW-1133">Transmembrane helix</keyword>
<keyword evidence="6" id="KW-1185">Reference proteome</keyword>
<evidence type="ECO:0000256" key="1">
    <source>
        <dbReference type="SAM" id="Coils"/>
    </source>
</evidence>
<evidence type="ECO:0000313" key="5">
    <source>
        <dbReference type="EMBL" id="CAI4212503.1"/>
    </source>
</evidence>
<dbReference type="AlphaFoldDB" id="A0A9P1M8S6"/>
<dbReference type="SUPFAM" id="SSF47027">
    <property type="entry name" value="Acyl-CoA binding protein"/>
    <property type="match status" value="1"/>
</dbReference>
<evidence type="ECO:0000256" key="2">
    <source>
        <dbReference type="SAM" id="MobiDB-lite"/>
    </source>
</evidence>
<dbReference type="InterPro" id="IPR014352">
    <property type="entry name" value="FERM/acyl-CoA-bd_prot_sf"/>
</dbReference>
<keyword evidence="3" id="KW-0472">Membrane</keyword>
<dbReference type="InterPro" id="IPR035984">
    <property type="entry name" value="Acyl-CoA-binding_sf"/>
</dbReference>
<evidence type="ECO:0000313" key="6">
    <source>
        <dbReference type="Proteomes" id="UP000838763"/>
    </source>
</evidence>
<evidence type="ECO:0000259" key="4">
    <source>
        <dbReference type="PROSITE" id="PS51228"/>
    </source>
</evidence>
<feature type="transmembrane region" description="Helical" evidence="3">
    <location>
        <begin position="200"/>
        <end position="226"/>
    </location>
</feature>
<accession>A0A9P1M8S6</accession>
<sequence length="256" mass="29496">MADSVDRVFVHALSTVKRIPKTGAMRPRPPTGYVSMGSTSKRWRETSTAIPATVGMRSEDLKREMDKWDAWDAQKGLTKTEAKRRYIETLISTMHRYATTGDAKELVAELEFTAEGGPMKILSPMSEQDEAELESQRISAILDDEEENEINGSVPVAGNKWARKVERALQKLSTEVAALREQITTGREWKFKKEMSWKAWFTWLFWAALQHLVMDFVVLSIVLIWLRKKKDRRLEDLVRAALKLVREYVRKIVPSR</sequence>
<dbReference type="PROSITE" id="PS51228">
    <property type="entry name" value="ACB_2"/>
    <property type="match status" value="1"/>
</dbReference>
<reference evidence="5" key="1">
    <citation type="submission" date="2022-11" db="EMBL/GenBank/DDBJ databases">
        <authorList>
            <person name="Scott C."/>
            <person name="Bruce N."/>
        </authorList>
    </citation>
    <scope>NUCLEOTIDE SEQUENCE</scope>
</reference>
<proteinExistence type="predicted"/>
<gene>
    <name evidence="5" type="ORF">PPNO1_LOCUS2259</name>
</gene>
<dbReference type="EMBL" id="CALLCH030000005">
    <property type="protein sequence ID" value="CAI4212503.1"/>
    <property type="molecule type" value="Genomic_DNA"/>
</dbReference>
<dbReference type="Gene3D" id="1.20.80.10">
    <property type="match status" value="1"/>
</dbReference>
<organism evidence="5 6">
    <name type="scientific">Parascedosporium putredinis</name>
    <dbReference type="NCBI Taxonomy" id="1442378"/>
    <lineage>
        <taxon>Eukaryota</taxon>
        <taxon>Fungi</taxon>
        <taxon>Dikarya</taxon>
        <taxon>Ascomycota</taxon>
        <taxon>Pezizomycotina</taxon>
        <taxon>Sordariomycetes</taxon>
        <taxon>Hypocreomycetidae</taxon>
        <taxon>Microascales</taxon>
        <taxon>Microascaceae</taxon>
        <taxon>Parascedosporium</taxon>
    </lineage>
</organism>
<keyword evidence="3" id="KW-0812">Transmembrane</keyword>
<name>A0A9P1M8S6_9PEZI</name>
<dbReference type="GO" id="GO:0000062">
    <property type="term" value="F:fatty-acyl-CoA binding"/>
    <property type="evidence" value="ECO:0007669"/>
    <property type="project" value="InterPro"/>
</dbReference>
<protein>
    <recommendedName>
        <fullName evidence="4">ACB domain-containing protein</fullName>
    </recommendedName>
</protein>
<evidence type="ECO:0000256" key="3">
    <source>
        <dbReference type="SAM" id="Phobius"/>
    </source>
</evidence>
<dbReference type="OrthoDB" id="346910at2759"/>
<feature type="coiled-coil region" evidence="1">
    <location>
        <begin position="128"/>
        <end position="182"/>
    </location>
</feature>
<feature type="domain" description="ACB" evidence="4">
    <location>
        <begin position="1"/>
        <end position="99"/>
    </location>
</feature>
<feature type="region of interest" description="Disordered" evidence="2">
    <location>
        <begin position="21"/>
        <end position="44"/>
    </location>
</feature>
<dbReference type="InterPro" id="IPR000582">
    <property type="entry name" value="Acyl-CoA-binding_protein"/>
</dbReference>
<keyword evidence="1" id="KW-0175">Coiled coil</keyword>